<dbReference type="Proteomes" id="UP001060085">
    <property type="component" value="Linkage Group LG06"/>
</dbReference>
<comment type="caution">
    <text evidence="1">The sequence shown here is derived from an EMBL/GenBank/DDBJ whole genome shotgun (WGS) entry which is preliminary data.</text>
</comment>
<sequence length="199" mass="23251">MPSDQFIWLPYYDHPLVPYELWRAEVPLIYYEIVEYHYPERMMRQFALAQMWRLRVRDGPTVVAEALSYPSDECIRWYRGITRVYIDNPANCDTRVHGYQPAGVDRRMMVDDMASVVIREPTSSHSPMVVVMKKVQMFIRRCMTFHVQPSRRRPQEHVPDRGARGVKRGARRHPGCGTGGGRPPVPPAPERHEYVDPAM</sequence>
<reference evidence="2" key="1">
    <citation type="journal article" date="2023" name="Nat. Plants">
        <title>Single-cell RNA sequencing provides a high-resolution roadmap for understanding the multicellular compartmentation of specialized metabolism.</title>
        <authorList>
            <person name="Sun S."/>
            <person name="Shen X."/>
            <person name="Li Y."/>
            <person name="Li Y."/>
            <person name="Wang S."/>
            <person name="Li R."/>
            <person name="Zhang H."/>
            <person name="Shen G."/>
            <person name="Guo B."/>
            <person name="Wei J."/>
            <person name="Xu J."/>
            <person name="St-Pierre B."/>
            <person name="Chen S."/>
            <person name="Sun C."/>
        </authorList>
    </citation>
    <scope>NUCLEOTIDE SEQUENCE [LARGE SCALE GENOMIC DNA]</scope>
</reference>
<protein>
    <submittedName>
        <fullName evidence="1">Uncharacterized protein</fullName>
    </submittedName>
</protein>
<proteinExistence type="predicted"/>
<evidence type="ECO:0000313" key="1">
    <source>
        <dbReference type="EMBL" id="KAI5657731.1"/>
    </source>
</evidence>
<gene>
    <name evidence="1" type="ORF">M9H77_26524</name>
</gene>
<keyword evidence="2" id="KW-1185">Reference proteome</keyword>
<evidence type="ECO:0000313" key="2">
    <source>
        <dbReference type="Proteomes" id="UP001060085"/>
    </source>
</evidence>
<name>A0ACC0AAE9_CATRO</name>
<dbReference type="EMBL" id="CM044706">
    <property type="protein sequence ID" value="KAI5657731.1"/>
    <property type="molecule type" value="Genomic_DNA"/>
</dbReference>
<accession>A0ACC0AAE9</accession>
<organism evidence="1 2">
    <name type="scientific">Catharanthus roseus</name>
    <name type="common">Madagascar periwinkle</name>
    <name type="synonym">Vinca rosea</name>
    <dbReference type="NCBI Taxonomy" id="4058"/>
    <lineage>
        <taxon>Eukaryota</taxon>
        <taxon>Viridiplantae</taxon>
        <taxon>Streptophyta</taxon>
        <taxon>Embryophyta</taxon>
        <taxon>Tracheophyta</taxon>
        <taxon>Spermatophyta</taxon>
        <taxon>Magnoliopsida</taxon>
        <taxon>eudicotyledons</taxon>
        <taxon>Gunneridae</taxon>
        <taxon>Pentapetalae</taxon>
        <taxon>asterids</taxon>
        <taxon>lamiids</taxon>
        <taxon>Gentianales</taxon>
        <taxon>Apocynaceae</taxon>
        <taxon>Rauvolfioideae</taxon>
        <taxon>Vinceae</taxon>
        <taxon>Catharanthinae</taxon>
        <taxon>Catharanthus</taxon>
    </lineage>
</organism>